<keyword evidence="4" id="KW-0472">Membrane</keyword>
<keyword evidence="4" id="KW-1133">Transmembrane helix</keyword>
<organism evidence="8 9">
    <name type="scientific">Megasphaera lornae</name>
    <dbReference type="NCBI Taxonomy" id="1000568"/>
    <lineage>
        <taxon>Bacteria</taxon>
        <taxon>Bacillati</taxon>
        <taxon>Bacillota</taxon>
        <taxon>Negativicutes</taxon>
        <taxon>Veillonellales</taxon>
        <taxon>Veillonellaceae</taxon>
        <taxon>Megasphaera</taxon>
    </lineage>
</organism>
<evidence type="ECO:0000313" key="9">
    <source>
        <dbReference type="Proteomes" id="UP000004018"/>
    </source>
</evidence>
<evidence type="ECO:0000256" key="4">
    <source>
        <dbReference type="SAM" id="Phobius"/>
    </source>
</evidence>
<feature type="domain" description="YknX-like beta-barrel" evidence="7">
    <location>
        <begin position="201"/>
        <end position="289"/>
    </location>
</feature>
<dbReference type="NCBIfam" id="TIGR01730">
    <property type="entry name" value="RND_mfp"/>
    <property type="match status" value="1"/>
</dbReference>
<keyword evidence="3" id="KW-0813">Transport</keyword>
<feature type="transmembrane region" description="Helical" evidence="4">
    <location>
        <begin position="9"/>
        <end position="28"/>
    </location>
</feature>
<dbReference type="Proteomes" id="UP000004018">
    <property type="component" value="Unassembled WGS sequence"/>
</dbReference>
<name>A0ABN0D418_9FIRM</name>
<dbReference type="Pfam" id="PF25917">
    <property type="entry name" value="BSH_RND"/>
    <property type="match status" value="1"/>
</dbReference>
<comment type="caution">
    <text evidence="8">The sequence shown here is derived from an EMBL/GenBank/DDBJ whole genome shotgun (WGS) entry which is preliminary data.</text>
</comment>
<dbReference type="PANTHER" id="PTHR30469:SF33">
    <property type="entry name" value="SLR1207 PROTEIN"/>
    <property type="match status" value="1"/>
</dbReference>
<dbReference type="Gene3D" id="2.40.420.20">
    <property type="match status" value="1"/>
</dbReference>
<protein>
    <submittedName>
        <fullName evidence="8">Efflux transporter, RND family, MFP subunit</fullName>
    </submittedName>
</protein>
<evidence type="ECO:0000256" key="3">
    <source>
        <dbReference type="ARBA" id="ARBA00022448"/>
    </source>
</evidence>
<dbReference type="EMBL" id="AFIJ01000008">
    <property type="protein sequence ID" value="EGL41818.1"/>
    <property type="molecule type" value="Genomic_DNA"/>
</dbReference>
<comment type="subcellular location">
    <subcellularLocation>
        <location evidence="1">Cell envelope</location>
    </subcellularLocation>
</comment>
<dbReference type="PANTHER" id="PTHR30469">
    <property type="entry name" value="MULTIDRUG RESISTANCE PROTEIN MDTA"/>
    <property type="match status" value="1"/>
</dbReference>
<dbReference type="InterPro" id="IPR058625">
    <property type="entry name" value="MdtA-like_BSH"/>
</dbReference>
<evidence type="ECO:0000256" key="2">
    <source>
        <dbReference type="ARBA" id="ARBA00009477"/>
    </source>
</evidence>
<proteinExistence type="inferred from homology"/>
<dbReference type="InterPro" id="IPR058627">
    <property type="entry name" value="MdtA-like_C"/>
</dbReference>
<dbReference type="Pfam" id="PF25990">
    <property type="entry name" value="Beta-barrel_YknX"/>
    <property type="match status" value="1"/>
</dbReference>
<keyword evidence="9" id="KW-1185">Reference proteome</keyword>
<dbReference type="SUPFAM" id="SSF111369">
    <property type="entry name" value="HlyD-like secretion proteins"/>
    <property type="match status" value="1"/>
</dbReference>
<gene>
    <name evidence="8" type="ORF">HMPREF1039_0149</name>
</gene>
<evidence type="ECO:0000259" key="7">
    <source>
        <dbReference type="Pfam" id="PF25990"/>
    </source>
</evidence>
<evidence type="ECO:0000256" key="1">
    <source>
        <dbReference type="ARBA" id="ARBA00004196"/>
    </source>
</evidence>
<accession>A0ABN0D418</accession>
<dbReference type="Gene3D" id="2.40.30.170">
    <property type="match status" value="1"/>
</dbReference>
<dbReference type="Gene3D" id="1.10.287.470">
    <property type="entry name" value="Helix hairpin bin"/>
    <property type="match status" value="1"/>
</dbReference>
<sequence>MNNLHRKKISIIILCILVAVLGTVAVYLRQHRQPAAAVPTETFTVTAMNITSQVTATGTVSPVEAVEVVPKITARVKQVCVKENDTVKAGQVIAILDDADYRAKLVQAQIKVGNTRAVYERAATLYRAGAGSQAAMEDARADYEAAVSALSEARAEMNETVIRASMNGVVVGAPKSVGTMASQGNGGGTVLMRLADTGQKQIVAKVDETDIGKIKAGQTASFTVDAYGGKKFTARVVKISQTDTNNSWDPDNTGDRTGNAPSVIYYEVTLAVQDPENLLRLGMTARVAITTATADHVPVLPLAALKTDARGTTVTKMQADGTQEQVPVTTGIYSDKYVEIRNGLHLGDRVAMAYATASKPEEDSLF</sequence>
<dbReference type="Pfam" id="PF25967">
    <property type="entry name" value="RND-MFP_C"/>
    <property type="match status" value="1"/>
</dbReference>
<feature type="domain" description="Multidrug resistance protein MdtA-like C-terminal permuted SH3" evidence="6">
    <location>
        <begin position="299"/>
        <end position="350"/>
    </location>
</feature>
<evidence type="ECO:0000259" key="5">
    <source>
        <dbReference type="Pfam" id="PF25917"/>
    </source>
</evidence>
<evidence type="ECO:0000259" key="6">
    <source>
        <dbReference type="Pfam" id="PF25967"/>
    </source>
</evidence>
<dbReference type="RefSeq" id="WP_007390608.1">
    <property type="nucleotide sequence ID" value="NZ_AFIJ01000008.1"/>
</dbReference>
<feature type="domain" description="Multidrug resistance protein MdtA-like barrel-sandwich hybrid" evidence="5">
    <location>
        <begin position="65"/>
        <end position="190"/>
    </location>
</feature>
<dbReference type="InterPro" id="IPR006143">
    <property type="entry name" value="RND_pump_MFP"/>
</dbReference>
<dbReference type="InterPro" id="IPR058636">
    <property type="entry name" value="Beta-barrel_YknX"/>
</dbReference>
<comment type="similarity">
    <text evidence="2">Belongs to the membrane fusion protein (MFP) (TC 8.A.1) family.</text>
</comment>
<evidence type="ECO:0000313" key="8">
    <source>
        <dbReference type="EMBL" id="EGL41818.1"/>
    </source>
</evidence>
<dbReference type="Gene3D" id="2.40.50.100">
    <property type="match status" value="1"/>
</dbReference>
<keyword evidence="4" id="KW-0812">Transmembrane</keyword>
<reference evidence="8 9" key="1">
    <citation type="submission" date="2011-04" db="EMBL/GenBank/DDBJ databases">
        <authorList>
            <person name="Harkins D.M."/>
            <person name="Madupu R."/>
            <person name="Durkin A.S."/>
            <person name="Torralba M."/>
            <person name="Methe B."/>
            <person name="Sutton G.G."/>
            <person name="Nelson K.E."/>
        </authorList>
    </citation>
    <scope>NUCLEOTIDE SEQUENCE [LARGE SCALE GENOMIC DNA]</scope>
    <source>
        <strain evidence="8 9">UPII 199-6</strain>
    </source>
</reference>